<organism evidence="4 5">
    <name type="scientific">Amycolatopsis marina</name>
    <dbReference type="NCBI Taxonomy" id="490629"/>
    <lineage>
        <taxon>Bacteria</taxon>
        <taxon>Bacillati</taxon>
        <taxon>Actinomycetota</taxon>
        <taxon>Actinomycetes</taxon>
        <taxon>Pseudonocardiales</taxon>
        <taxon>Pseudonocardiaceae</taxon>
        <taxon>Amycolatopsis</taxon>
    </lineage>
</organism>
<proteinExistence type="predicted"/>
<reference evidence="5" key="1">
    <citation type="submission" date="2016-10" db="EMBL/GenBank/DDBJ databases">
        <authorList>
            <person name="Varghese N."/>
            <person name="Submissions S."/>
        </authorList>
    </citation>
    <scope>NUCLEOTIDE SEQUENCE [LARGE SCALE GENOMIC DNA]</scope>
    <source>
        <strain evidence="5">CGMCC 4.3568</strain>
    </source>
</reference>
<feature type="compositionally biased region" description="Pro residues" evidence="1">
    <location>
        <begin position="1"/>
        <end position="12"/>
    </location>
</feature>
<keyword evidence="5" id="KW-1185">Reference proteome</keyword>
<dbReference type="EMBL" id="FOKG01000008">
    <property type="protein sequence ID" value="SFB31503.1"/>
    <property type="molecule type" value="Genomic_DNA"/>
</dbReference>
<protein>
    <recommendedName>
        <fullName evidence="3">DUF4333 domain-containing protein</fullName>
    </recommendedName>
</protein>
<feature type="transmembrane region" description="Helical" evidence="2">
    <location>
        <begin position="67"/>
        <end position="90"/>
    </location>
</feature>
<dbReference type="RefSeq" id="WP_091673809.1">
    <property type="nucleotide sequence ID" value="NZ_FOKG01000008.1"/>
</dbReference>
<keyword evidence="2" id="KW-0472">Membrane</keyword>
<feature type="region of interest" description="Disordered" evidence="1">
    <location>
        <begin position="1"/>
        <end position="63"/>
    </location>
</feature>
<keyword evidence="2" id="KW-1133">Transmembrane helix</keyword>
<dbReference type="AlphaFoldDB" id="A0A1I1A512"/>
<sequence>MTQPPGGPPGWWRPPGVDQGPPRPAPHQPQGPAPNYGGSFQSQYGGLGAFGTPSPEQAPKRGKRKTLLVAGAITFVLGASGVTAWLLGAFRGDVLDQESLQHGVATVLRDSYGEHDVSNPVCPDDQPVRNGTTFECTVEVSGESKSVSIRVLNEKPEFEVGAPK</sequence>
<dbReference type="Pfam" id="PF14230">
    <property type="entry name" value="DUF4333"/>
    <property type="match status" value="1"/>
</dbReference>
<feature type="compositionally biased region" description="Pro residues" evidence="1">
    <location>
        <begin position="21"/>
        <end position="32"/>
    </location>
</feature>
<keyword evidence="2" id="KW-0812">Transmembrane</keyword>
<gene>
    <name evidence="4" type="ORF">SAMN05216266_10874</name>
</gene>
<name>A0A1I1A512_9PSEU</name>
<evidence type="ECO:0000259" key="3">
    <source>
        <dbReference type="Pfam" id="PF14230"/>
    </source>
</evidence>
<feature type="domain" description="DUF4333" evidence="3">
    <location>
        <begin position="81"/>
        <end position="154"/>
    </location>
</feature>
<accession>A0A1I1A512</accession>
<dbReference type="OrthoDB" id="3625154at2"/>
<dbReference type="InterPro" id="IPR025637">
    <property type="entry name" value="DUF4333"/>
</dbReference>
<evidence type="ECO:0000256" key="2">
    <source>
        <dbReference type="SAM" id="Phobius"/>
    </source>
</evidence>
<dbReference type="Proteomes" id="UP000243799">
    <property type="component" value="Unassembled WGS sequence"/>
</dbReference>
<evidence type="ECO:0000313" key="5">
    <source>
        <dbReference type="Proteomes" id="UP000243799"/>
    </source>
</evidence>
<evidence type="ECO:0000256" key="1">
    <source>
        <dbReference type="SAM" id="MobiDB-lite"/>
    </source>
</evidence>
<dbReference type="STRING" id="490629.SAMN05216266_10874"/>
<evidence type="ECO:0000313" key="4">
    <source>
        <dbReference type="EMBL" id="SFB31503.1"/>
    </source>
</evidence>